<feature type="compositionally biased region" description="Basic and acidic residues" evidence="1">
    <location>
        <begin position="227"/>
        <end position="239"/>
    </location>
</feature>
<dbReference type="Proteomes" id="UP001583172">
    <property type="component" value="Unassembled WGS sequence"/>
</dbReference>
<feature type="compositionally biased region" description="Basic and acidic residues" evidence="1">
    <location>
        <begin position="182"/>
        <end position="217"/>
    </location>
</feature>
<protein>
    <submittedName>
        <fullName evidence="3">Uncharacterized protein</fullName>
    </submittedName>
</protein>
<name>A0ABR3V9W7_HUMIN</name>
<feature type="compositionally biased region" description="Basic and acidic residues" evidence="1">
    <location>
        <begin position="440"/>
        <end position="453"/>
    </location>
</feature>
<evidence type="ECO:0000313" key="4">
    <source>
        <dbReference type="Proteomes" id="UP001583172"/>
    </source>
</evidence>
<dbReference type="EMBL" id="JAZGSY010000202">
    <property type="protein sequence ID" value="KAL1838643.1"/>
    <property type="molecule type" value="Genomic_DNA"/>
</dbReference>
<gene>
    <name evidence="3" type="ORF">VTJ49DRAFT_2450</name>
</gene>
<comment type="caution">
    <text evidence="3">The sequence shown here is derived from an EMBL/GenBank/DDBJ whole genome shotgun (WGS) entry which is preliminary data.</text>
</comment>
<keyword evidence="2" id="KW-0732">Signal</keyword>
<reference evidence="3 4" key="1">
    <citation type="journal article" date="2024" name="Commun. Biol.">
        <title>Comparative genomic analysis of thermophilic fungi reveals convergent evolutionary adaptations and gene losses.</title>
        <authorList>
            <person name="Steindorff A.S."/>
            <person name="Aguilar-Pontes M.V."/>
            <person name="Robinson A.J."/>
            <person name="Andreopoulos B."/>
            <person name="LaButti K."/>
            <person name="Kuo A."/>
            <person name="Mondo S."/>
            <person name="Riley R."/>
            <person name="Otillar R."/>
            <person name="Haridas S."/>
            <person name="Lipzen A."/>
            <person name="Grimwood J."/>
            <person name="Schmutz J."/>
            <person name="Clum A."/>
            <person name="Reid I.D."/>
            <person name="Moisan M.C."/>
            <person name="Butler G."/>
            <person name="Nguyen T.T.M."/>
            <person name="Dewar K."/>
            <person name="Conant G."/>
            <person name="Drula E."/>
            <person name="Henrissat B."/>
            <person name="Hansel C."/>
            <person name="Singer S."/>
            <person name="Hutchinson M.I."/>
            <person name="de Vries R.P."/>
            <person name="Natvig D.O."/>
            <person name="Powell A.J."/>
            <person name="Tsang A."/>
            <person name="Grigoriev I.V."/>
        </authorList>
    </citation>
    <scope>NUCLEOTIDE SEQUENCE [LARGE SCALE GENOMIC DNA]</scope>
    <source>
        <strain evidence="3 4">CBS 620.91</strain>
    </source>
</reference>
<feature type="signal peptide" evidence="2">
    <location>
        <begin position="1"/>
        <end position="19"/>
    </location>
</feature>
<sequence>MKLTQILGLALFSLPSVLAAGESCYYWDGAKFGNVYGTCGRPTDCVANMGYAVNNRCPGGQDNKCCIRRTCTNSRGQLGRCATVARCNAVKGPGHTEAFPRPKGTWNPPITNTSPLHEVLAFTQHNLCAIHAAYADLLECIGARSEPHQDPSPAPSPATEDSSSSCPPPTKREHSPSGPRYIKREEPSEPHIKRENSPEQVRIKREESPEARVKHESSPLPAAPSKLKPENDHPSKDENSTPDLVEDDSSSSSSPSTSSQVEVTEQDEEETAFLASLSSHATSIPASTTITYHQPLQNLHALTSESLLLARLLDLLSDFPLTHTSPVISAQVRHAMLAVVALGATLSVMVSSSQQQQQSHISGGGGGGSINANANAREQVSAMMRAAMQGVEEARREGGASFNLLAPVLISRTHGEGQRQRQPVGDDRIDASSRSRSGRSAREGVKMTRAEERRKRKRVVRRRSGVLGRILGLGGPEMAASILEGMWVRMRERREALEGAIRGCLVGVRGNVHDGWTLSHHEVIEVNERFKAIVGRELLIVEVLRRRIESGRGDICRLNDHESAILGLPQTSTRVEQWRVRVSHDPDGACLGHADGWCYVPV</sequence>
<proteinExistence type="predicted"/>
<evidence type="ECO:0000313" key="3">
    <source>
        <dbReference type="EMBL" id="KAL1838643.1"/>
    </source>
</evidence>
<feature type="compositionally biased region" description="Basic and acidic residues" evidence="1">
    <location>
        <begin position="413"/>
        <end position="433"/>
    </location>
</feature>
<feature type="region of interest" description="Disordered" evidence="1">
    <location>
        <begin position="413"/>
        <end position="457"/>
    </location>
</feature>
<evidence type="ECO:0000256" key="1">
    <source>
        <dbReference type="SAM" id="MobiDB-lite"/>
    </source>
</evidence>
<organism evidence="3 4">
    <name type="scientific">Humicola insolens</name>
    <name type="common">Soft-rot fungus</name>
    <dbReference type="NCBI Taxonomy" id="85995"/>
    <lineage>
        <taxon>Eukaryota</taxon>
        <taxon>Fungi</taxon>
        <taxon>Dikarya</taxon>
        <taxon>Ascomycota</taxon>
        <taxon>Pezizomycotina</taxon>
        <taxon>Sordariomycetes</taxon>
        <taxon>Sordariomycetidae</taxon>
        <taxon>Sordariales</taxon>
        <taxon>Chaetomiaceae</taxon>
        <taxon>Mycothermus</taxon>
    </lineage>
</organism>
<feature type="chain" id="PRO_5046185327" evidence="2">
    <location>
        <begin position="20"/>
        <end position="602"/>
    </location>
</feature>
<feature type="region of interest" description="Disordered" evidence="1">
    <location>
        <begin position="145"/>
        <end position="271"/>
    </location>
</feature>
<feature type="compositionally biased region" description="Low complexity" evidence="1">
    <location>
        <begin position="250"/>
        <end position="263"/>
    </location>
</feature>
<evidence type="ECO:0000256" key="2">
    <source>
        <dbReference type="SAM" id="SignalP"/>
    </source>
</evidence>
<accession>A0ABR3V9W7</accession>
<keyword evidence="4" id="KW-1185">Reference proteome</keyword>